<dbReference type="Gene3D" id="3.30.930.10">
    <property type="entry name" value="Bira Bifunctional Protein, Domain 2"/>
    <property type="match status" value="1"/>
</dbReference>
<name>A0A914VA03_9BILA</name>
<protein>
    <submittedName>
        <fullName evidence="2">Seryl-tRNA synthetase</fullName>
    </submittedName>
</protein>
<evidence type="ECO:0000313" key="1">
    <source>
        <dbReference type="Proteomes" id="UP000887566"/>
    </source>
</evidence>
<dbReference type="WBParaSite" id="PSAMB.scaffold1728size28342.g14739.t1">
    <property type="protein sequence ID" value="PSAMB.scaffold1728size28342.g14739.t1"/>
    <property type="gene ID" value="PSAMB.scaffold1728size28342.g14739"/>
</dbReference>
<dbReference type="GO" id="GO:0006434">
    <property type="term" value="P:seryl-tRNA aminoacylation"/>
    <property type="evidence" value="ECO:0007669"/>
    <property type="project" value="InterPro"/>
</dbReference>
<dbReference type="GO" id="GO:0005524">
    <property type="term" value="F:ATP binding"/>
    <property type="evidence" value="ECO:0007669"/>
    <property type="project" value="InterPro"/>
</dbReference>
<proteinExistence type="predicted"/>
<dbReference type="AlphaFoldDB" id="A0A914VA03"/>
<organism evidence="1 2">
    <name type="scientific">Plectus sambesii</name>
    <dbReference type="NCBI Taxonomy" id="2011161"/>
    <lineage>
        <taxon>Eukaryota</taxon>
        <taxon>Metazoa</taxon>
        <taxon>Ecdysozoa</taxon>
        <taxon>Nematoda</taxon>
        <taxon>Chromadorea</taxon>
        <taxon>Plectida</taxon>
        <taxon>Plectina</taxon>
        <taxon>Plectoidea</taxon>
        <taxon>Plectidae</taxon>
        <taxon>Plectus</taxon>
    </lineage>
</organism>
<dbReference type="InterPro" id="IPR045864">
    <property type="entry name" value="aa-tRNA-synth_II/BPL/LPL"/>
</dbReference>
<reference evidence="2" key="1">
    <citation type="submission" date="2022-11" db="UniProtKB">
        <authorList>
            <consortium name="WormBaseParasite"/>
        </authorList>
    </citation>
    <scope>IDENTIFICATION</scope>
</reference>
<dbReference type="PANTHER" id="PTHR11778">
    <property type="entry name" value="SERYL-TRNA SYNTHETASE"/>
    <property type="match status" value="1"/>
</dbReference>
<dbReference type="Proteomes" id="UP000887566">
    <property type="component" value="Unplaced"/>
</dbReference>
<dbReference type="GO" id="GO:0004828">
    <property type="term" value="F:serine-tRNA ligase activity"/>
    <property type="evidence" value="ECO:0007669"/>
    <property type="project" value="InterPro"/>
</dbReference>
<evidence type="ECO:0000313" key="2">
    <source>
        <dbReference type="WBParaSite" id="PSAMB.scaffold1728size28342.g14739.t1"/>
    </source>
</evidence>
<keyword evidence="1" id="KW-1185">Reference proteome</keyword>
<accession>A0A914VA03</accession>
<sequence>MRNVISSSWRFAQRRCGSSTAAARQDLSASSFLMVRFDPLMSAHPHVVEPNLNFRQMFLSLEALQKRLSARGYPASYSVSDLRDRYDKWWQTFVAFRRASARVEEKSEPRSEAQQKALQHEVGELRKELRKLNGVIVECLRLPNDLLRETPVDGVVSPPSPSAPSSTAHMDTLRSLGMVRTQRDPDRLYLLGKPVKMLYAVQELLENALTADTTSIRLSPPHMVRPAIVEGCGFDPNAFVDYADSDSQSAMRLVGHSLPAFGAVLCRHFLPVSNAFPVRVHSAGTTYCGDGLSKRQRLSLFDCPQVQTVNTVDLCRDDEEASVTYGDRTAQLAVLTDGLDLPVEQVLVPSRELANSEMGAISYRAFGAELARLSFIGTYVSQRLRIMFGETSPKTAGEYLYMNYCHVNVTAVVGAIVEQHWSKGDCSNMPPLLRTNQ</sequence>
<dbReference type="InterPro" id="IPR002317">
    <property type="entry name" value="Ser-tRNA-ligase_type_1"/>
</dbReference>